<dbReference type="Proteomes" id="UP000037326">
    <property type="component" value="Unassembled WGS sequence"/>
</dbReference>
<dbReference type="AlphaFoldDB" id="A0A0K9FBV1"/>
<gene>
    <name evidence="2" type="ORF">ACZ11_07645</name>
</gene>
<proteinExistence type="predicted"/>
<dbReference type="PATRIC" id="fig|582475.4.peg.1041"/>
<evidence type="ECO:0000313" key="3">
    <source>
        <dbReference type="Proteomes" id="UP000037326"/>
    </source>
</evidence>
<accession>A0A0K9FBV1</accession>
<sequence>MNIIRIQEFIEKYLKMKSIKDVSTQITEGGIIYLVYMETDIFEELASKVLNQFEYELSEYTMIMHNHCHFTKYNDNDDIIHEVIAYQVCENVWEFYYGGILDVPKNTGTIEEGGDYYIYKLELDPSDDNPKKTMEKSLDDWLQNNS</sequence>
<protein>
    <submittedName>
        <fullName evidence="2">Uncharacterized protein</fullName>
    </submittedName>
</protein>
<comment type="caution">
    <text evidence="2">The sequence shown here is derived from an EMBL/GenBank/DDBJ whole genome shotgun (WGS) entry which is preliminary data.</text>
</comment>
<feature type="compositionally biased region" description="Basic and acidic residues" evidence="1">
    <location>
        <begin position="128"/>
        <end position="139"/>
    </location>
</feature>
<organism evidence="2 3">
    <name type="scientific">Lysinibacillus xylanilyticus</name>
    <dbReference type="NCBI Taxonomy" id="582475"/>
    <lineage>
        <taxon>Bacteria</taxon>
        <taxon>Bacillati</taxon>
        <taxon>Bacillota</taxon>
        <taxon>Bacilli</taxon>
        <taxon>Bacillales</taxon>
        <taxon>Bacillaceae</taxon>
        <taxon>Lysinibacillus</taxon>
    </lineage>
</organism>
<feature type="region of interest" description="Disordered" evidence="1">
    <location>
        <begin position="126"/>
        <end position="146"/>
    </location>
</feature>
<dbReference type="EMBL" id="LFXJ01000005">
    <property type="protein sequence ID" value="KMY32034.1"/>
    <property type="molecule type" value="Genomic_DNA"/>
</dbReference>
<evidence type="ECO:0000256" key="1">
    <source>
        <dbReference type="SAM" id="MobiDB-lite"/>
    </source>
</evidence>
<name>A0A0K9FBV1_9BACI</name>
<reference evidence="3" key="1">
    <citation type="submission" date="2015-07" db="EMBL/GenBank/DDBJ databases">
        <authorList>
            <consortium name="Consortium for Microbial Forensics and Genomics (microFORGE)"/>
            <person name="Knight B.M."/>
            <person name="Roberts D.P."/>
            <person name="Lin D."/>
            <person name="Hari K."/>
            <person name="Fletcher J."/>
            <person name="Melcher U."/>
            <person name="Blagden T."/>
            <person name="Winegar R.A."/>
        </authorList>
    </citation>
    <scope>NUCLEOTIDE SEQUENCE [LARGE SCALE GENOMIC DNA]</scope>
    <source>
        <strain evidence="3">DSM 23493</strain>
    </source>
</reference>
<evidence type="ECO:0000313" key="2">
    <source>
        <dbReference type="EMBL" id="KMY32034.1"/>
    </source>
</evidence>